<name>A0AAV4TAI9_CAEEX</name>
<comment type="caution">
    <text evidence="1">The sequence shown here is derived from an EMBL/GenBank/DDBJ whole genome shotgun (WGS) entry which is preliminary data.</text>
</comment>
<protein>
    <submittedName>
        <fullName evidence="1">Uncharacterized protein</fullName>
    </submittedName>
</protein>
<dbReference type="EMBL" id="BPLR01011005">
    <property type="protein sequence ID" value="GIY43673.1"/>
    <property type="molecule type" value="Genomic_DNA"/>
</dbReference>
<feature type="non-terminal residue" evidence="1">
    <location>
        <position position="1"/>
    </location>
</feature>
<organism evidence="1 2">
    <name type="scientific">Caerostris extrusa</name>
    <name type="common">Bark spider</name>
    <name type="synonym">Caerostris bankana</name>
    <dbReference type="NCBI Taxonomy" id="172846"/>
    <lineage>
        <taxon>Eukaryota</taxon>
        <taxon>Metazoa</taxon>
        <taxon>Ecdysozoa</taxon>
        <taxon>Arthropoda</taxon>
        <taxon>Chelicerata</taxon>
        <taxon>Arachnida</taxon>
        <taxon>Araneae</taxon>
        <taxon>Araneomorphae</taxon>
        <taxon>Entelegynae</taxon>
        <taxon>Araneoidea</taxon>
        <taxon>Araneidae</taxon>
        <taxon>Caerostris</taxon>
    </lineage>
</organism>
<evidence type="ECO:0000313" key="1">
    <source>
        <dbReference type="EMBL" id="GIY43673.1"/>
    </source>
</evidence>
<proteinExistence type="predicted"/>
<dbReference type="Proteomes" id="UP001054945">
    <property type="component" value="Unassembled WGS sequence"/>
</dbReference>
<gene>
    <name evidence="1" type="ORF">CEXT_572881</name>
</gene>
<dbReference type="AlphaFoldDB" id="A0AAV4TAI9"/>
<keyword evidence="2" id="KW-1185">Reference proteome</keyword>
<accession>A0AAV4TAI9</accession>
<sequence>DKPKELDRPVTVSDEMNHLCEYIYNDKVEILQIPI</sequence>
<evidence type="ECO:0000313" key="2">
    <source>
        <dbReference type="Proteomes" id="UP001054945"/>
    </source>
</evidence>
<reference evidence="1 2" key="1">
    <citation type="submission" date="2021-06" db="EMBL/GenBank/DDBJ databases">
        <title>Caerostris extrusa draft genome.</title>
        <authorList>
            <person name="Kono N."/>
            <person name="Arakawa K."/>
        </authorList>
    </citation>
    <scope>NUCLEOTIDE SEQUENCE [LARGE SCALE GENOMIC DNA]</scope>
</reference>